<name>A0A6B0GK14_9EURY</name>
<dbReference type="EMBL" id="WSZK01000015">
    <property type="protein sequence ID" value="MWG34940.1"/>
    <property type="molecule type" value="Genomic_DNA"/>
</dbReference>
<dbReference type="RefSeq" id="WP_158204569.1">
    <property type="nucleotide sequence ID" value="NZ_WSZK01000015.1"/>
</dbReference>
<proteinExistence type="predicted"/>
<protein>
    <submittedName>
        <fullName evidence="1">Uncharacterized protein</fullName>
    </submittedName>
</protein>
<dbReference type="Proteomes" id="UP000451471">
    <property type="component" value="Unassembled WGS sequence"/>
</dbReference>
<reference evidence="1 2" key="1">
    <citation type="submission" date="2019-12" db="EMBL/GenBank/DDBJ databases">
        <title>Halocatena pleomorpha gen. nov. sp. nov., an extremely halophilic archaeon of family Halobacteriaceae isolated from saltpan soil.</title>
        <authorList>
            <person name="Pal Y."/>
            <person name="Verma A."/>
            <person name="Krishnamurthi S."/>
            <person name="Kumar P."/>
        </authorList>
    </citation>
    <scope>NUCLEOTIDE SEQUENCE [LARGE SCALE GENOMIC DNA]</scope>
    <source>
        <strain evidence="1 2">JCM 16495</strain>
    </source>
</reference>
<accession>A0A6B0GK14</accession>
<comment type="caution">
    <text evidence="1">The sequence shown here is derived from an EMBL/GenBank/DDBJ whole genome shotgun (WGS) entry which is preliminary data.</text>
</comment>
<keyword evidence="2" id="KW-1185">Reference proteome</keyword>
<evidence type="ECO:0000313" key="2">
    <source>
        <dbReference type="Proteomes" id="UP000451471"/>
    </source>
</evidence>
<evidence type="ECO:0000313" key="1">
    <source>
        <dbReference type="EMBL" id="MWG34940.1"/>
    </source>
</evidence>
<gene>
    <name evidence="1" type="ORF">GQS65_10655</name>
</gene>
<dbReference type="AlphaFoldDB" id="A0A6B0GK14"/>
<organism evidence="1 2">
    <name type="scientific">Halomarina oriensis</name>
    <dbReference type="NCBI Taxonomy" id="671145"/>
    <lineage>
        <taxon>Archaea</taxon>
        <taxon>Methanobacteriati</taxon>
        <taxon>Methanobacteriota</taxon>
        <taxon>Stenosarchaea group</taxon>
        <taxon>Halobacteria</taxon>
        <taxon>Halobacteriales</taxon>
        <taxon>Natronomonadaceae</taxon>
        <taxon>Halomarina</taxon>
    </lineage>
</organism>
<sequence>MVPTSTPRFGLLIVCIVLTAGCAGFGGTPSSPTTAGSPTGVEDTTFGFAPAYAADEDGTPDYFEPEADTREATRVVWSDGHVTVSGLTVGIGDRNCIDVRLTEARAVNGTTLHVVVENDATVPSDRSGCNGTAAPYEYRAELTVSGSAPERVVVTHRDAETGETQFESGVLRARNGTVVSP</sequence>